<feature type="region of interest" description="Disordered" evidence="1">
    <location>
        <begin position="1"/>
        <end position="34"/>
    </location>
</feature>
<name>A0A6A0A0K3_HAELA</name>
<evidence type="ECO:0000256" key="1">
    <source>
        <dbReference type="SAM" id="MobiDB-lite"/>
    </source>
</evidence>
<keyword evidence="3" id="KW-1185">Reference proteome</keyword>
<evidence type="ECO:0000313" key="3">
    <source>
        <dbReference type="Proteomes" id="UP000485058"/>
    </source>
</evidence>
<accession>A0A6A0A0K3</accession>
<dbReference type="Proteomes" id="UP000485058">
    <property type="component" value="Unassembled WGS sequence"/>
</dbReference>
<comment type="caution">
    <text evidence="2">The sequence shown here is derived from an EMBL/GenBank/DDBJ whole genome shotgun (WGS) entry which is preliminary data.</text>
</comment>
<proteinExistence type="predicted"/>
<reference evidence="2 3" key="1">
    <citation type="submission" date="2020-02" db="EMBL/GenBank/DDBJ databases">
        <title>Draft genome sequence of Haematococcus lacustris strain NIES-144.</title>
        <authorList>
            <person name="Morimoto D."/>
            <person name="Nakagawa S."/>
            <person name="Yoshida T."/>
            <person name="Sawayama S."/>
        </authorList>
    </citation>
    <scope>NUCLEOTIDE SEQUENCE [LARGE SCALE GENOMIC DNA]</scope>
    <source>
        <strain evidence="2 3">NIES-144</strain>
    </source>
</reference>
<protein>
    <submittedName>
        <fullName evidence="2">Uncharacterized protein</fullName>
    </submittedName>
</protein>
<dbReference type="AlphaFoldDB" id="A0A6A0A0K3"/>
<gene>
    <name evidence="2" type="ORF">HaLaN_23851</name>
</gene>
<organism evidence="2 3">
    <name type="scientific">Haematococcus lacustris</name>
    <name type="common">Green alga</name>
    <name type="synonym">Haematococcus pluvialis</name>
    <dbReference type="NCBI Taxonomy" id="44745"/>
    <lineage>
        <taxon>Eukaryota</taxon>
        <taxon>Viridiplantae</taxon>
        <taxon>Chlorophyta</taxon>
        <taxon>core chlorophytes</taxon>
        <taxon>Chlorophyceae</taxon>
        <taxon>CS clade</taxon>
        <taxon>Chlamydomonadales</taxon>
        <taxon>Haematococcaceae</taxon>
        <taxon>Haematococcus</taxon>
    </lineage>
</organism>
<sequence>MEGAQAGAVGPWGSSGMDGAAGGRGAKVGVDKEVQTGTELLEGVVGGREGGSL</sequence>
<dbReference type="EMBL" id="BLLF01002928">
    <property type="protein sequence ID" value="GFH25819.1"/>
    <property type="molecule type" value="Genomic_DNA"/>
</dbReference>
<evidence type="ECO:0000313" key="2">
    <source>
        <dbReference type="EMBL" id="GFH25819.1"/>
    </source>
</evidence>